<dbReference type="PRINTS" id="PR00413">
    <property type="entry name" value="HADHALOGNASE"/>
</dbReference>
<sequence length="239" mass="26006">MPIKAILFDFMGTCLDWHTSVLSSLPPSLPPSSASSLALHWRHQYFSLNRARLSQNLTIAPFDTVLASALTNTLASPAFAHLSTHFDETAKKNAIRAFHVQKAWDDVAPALSALKSEGYEIFVHANGSTRLQLNLVASSDLSFFDMLFSSEMLGEMIPAPASYWKVLGLIGRDAGEVVKVAAHVEDLRGARECGVRTVYVKRWSDDVGVEVGDVRGEFDAVLEGMEGLVGVVGELDKEG</sequence>
<evidence type="ECO:0000313" key="2">
    <source>
        <dbReference type="EMBL" id="CAI6342041.1"/>
    </source>
</evidence>
<dbReference type="GO" id="GO:0016791">
    <property type="term" value="F:phosphatase activity"/>
    <property type="evidence" value="ECO:0007669"/>
    <property type="project" value="UniProtKB-ARBA"/>
</dbReference>
<organism evidence="2 3">
    <name type="scientific">Periconia digitata</name>
    <dbReference type="NCBI Taxonomy" id="1303443"/>
    <lineage>
        <taxon>Eukaryota</taxon>
        <taxon>Fungi</taxon>
        <taxon>Dikarya</taxon>
        <taxon>Ascomycota</taxon>
        <taxon>Pezizomycotina</taxon>
        <taxon>Dothideomycetes</taxon>
        <taxon>Pleosporomycetidae</taxon>
        <taxon>Pleosporales</taxon>
        <taxon>Massarineae</taxon>
        <taxon>Periconiaceae</taxon>
        <taxon>Periconia</taxon>
    </lineage>
</organism>
<dbReference type="PANTHER" id="PTHR43316">
    <property type="entry name" value="HYDROLASE, HALOACID DELAHOGENASE-RELATED"/>
    <property type="match status" value="1"/>
</dbReference>
<reference evidence="2" key="1">
    <citation type="submission" date="2023-01" db="EMBL/GenBank/DDBJ databases">
        <authorList>
            <person name="Van Ghelder C."/>
            <person name="Rancurel C."/>
        </authorList>
    </citation>
    <scope>NUCLEOTIDE SEQUENCE</scope>
    <source>
        <strain evidence="2">CNCM I-4278</strain>
    </source>
</reference>
<keyword evidence="1" id="KW-0378">Hydrolase</keyword>
<keyword evidence="3" id="KW-1185">Reference proteome</keyword>
<accession>A0A9W4UW57</accession>
<comment type="caution">
    <text evidence="2">The sequence shown here is derived from an EMBL/GenBank/DDBJ whole genome shotgun (WGS) entry which is preliminary data.</text>
</comment>
<dbReference type="Proteomes" id="UP001152607">
    <property type="component" value="Unassembled WGS sequence"/>
</dbReference>
<dbReference type="PANTHER" id="PTHR43316:SF3">
    <property type="entry name" value="HALOACID DEHALOGENASE, TYPE II (AFU_ORTHOLOGUE AFUA_2G07750)-RELATED"/>
    <property type="match status" value="1"/>
</dbReference>
<evidence type="ECO:0008006" key="4">
    <source>
        <dbReference type="Google" id="ProtNLM"/>
    </source>
</evidence>
<gene>
    <name evidence="2" type="ORF">PDIGIT_LOCUS15243</name>
</gene>
<dbReference type="OrthoDB" id="2363873at2759"/>
<name>A0A9W4UW57_9PLEO</name>
<evidence type="ECO:0000256" key="1">
    <source>
        <dbReference type="ARBA" id="ARBA00022801"/>
    </source>
</evidence>
<proteinExistence type="predicted"/>
<dbReference type="InterPro" id="IPR023214">
    <property type="entry name" value="HAD_sf"/>
</dbReference>
<dbReference type="SUPFAM" id="SSF56784">
    <property type="entry name" value="HAD-like"/>
    <property type="match status" value="1"/>
</dbReference>
<protein>
    <recommendedName>
        <fullName evidence="4">Haloacid dehalogenase</fullName>
    </recommendedName>
</protein>
<dbReference type="InterPro" id="IPR036412">
    <property type="entry name" value="HAD-like_sf"/>
</dbReference>
<dbReference type="InterPro" id="IPR051540">
    <property type="entry name" value="S-2-haloacid_dehalogenase"/>
</dbReference>
<dbReference type="Gene3D" id="1.10.150.240">
    <property type="entry name" value="Putative phosphatase, domain 2"/>
    <property type="match status" value="1"/>
</dbReference>
<dbReference type="AlphaFoldDB" id="A0A9W4UW57"/>
<dbReference type="Gene3D" id="3.40.50.1000">
    <property type="entry name" value="HAD superfamily/HAD-like"/>
    <property type="match status" value="1"/>
</dbReference>
<dbReference type="InterPro" id="IPR023198">
    <property type="entry name" value="PGP-like_dom2"/>
</dbReference>
<evidence type="ECO:0000313" key="3">
    <source>
        <dbReference type="Proteomes" id="UP001152607"/>
    </source>
</evidence>
<dbReference type="InterPro" id="IPR006439">
    <property type="entry name" value="HAD-SF_hydro_IA"/>
</dbReference>
<dbReference type="Pfam" id="PF00702">
    <property type="entry name" value="Hydrolase"/>
    <property type="match status" value="1"/>
</dbReference>
<dbReference type="EMBL" id="CAOQHR010000012">
    <property type="protein sequence ID" value="CAI6342041.1"/>
    <property type="molecule type" value="Genomic_DNA"/>
</dbReference>